<feature type="compositionally biased region" description="Pro residues" evidence="1">
    <location>
        <begin position="216"/>
        <end position="225"/>
    </location>
</feature>
<dbReference type="EMBL" id="CM029044">
    <property type="protein sequence ID" value="KAG2606365.1"/>
    <property type="molecule type" value="Genomic_DNA"/>
</dbReference>
<feature type="region of interest" description="Disordered" evidence="1">
    <location>
        <begin position="127"/>
        <end position="225"/>
    </location>
</feature>
<proteinExistence type="predicted"/>
<evidence type="ECO:0000256" key="1">
    <source>
        <dbReference type="SAM" id="MobiDB-lite"/>
    </source>
</evidence>
<comment type="caution">
    <text evidence="2">The sequence shown here is derived from an EMBL/GenBank/DDBJ whole genome shotgun (WGS) entry which is preliminary data.</text>
</comment>
<dbReference type="AlphaFoldDB" id="A0A8T0TAW4"/>
<feature type="compositionally biased region" description="Polar residues" evidence="1">
    <location>
        <begin position="163"/>
        <end position="174"/>
    </location>
</feature>
<protein>
    <submittedName>
        <fullName evidence="2">Uncharacterized protein</fullName>
    </submittedName>
</protein>
<feature type="compositionally biased region" description="Polar residues" evidence="1">
    <location>
        <begin position="188"/>
        <end position="203"/>
    </location>
</feature>
<organism evidence="2 3">
    <name type="scientific">Panicum virgatum</name>
    <name type="common">Blackwell switchgrass</name>
    <dbReference type="NCBI Taxonomy" id="38727"/>
    <lineage>
        <taxon>Eukaryota</taxon>
        <taxon>Viridiplantae</taxon>
        <taxon>Streptophyta</taxon>
        <taxon>Embryophyta</taxon>
        <taxon>Tracheophyta</taxon>
        <taxon>Spermatophyta</taxon>
        <taxon>Magnoliopsida</taxon>
        <taxon>Liliopsida</taxon>
        <taxon>Poales</taxon>
        <taxon>Poaceae</taxon>
        <taxon>PACMAD clade</taxon>
        <taxon>Panicoideae</taxon>
        <taxon>Panicodae</taxon>
        <taxon>Paniceae</taxon>
        <taxon>Panicinae</taxon>
        <taxon>Panicum</taxon>
        <taxon>Panicum sect. Hiantes</taxon>
    </lineage>
</organism>
<name>A0A8T0TAW4_PANVG</name>
<dbReference type="Proteomes" id="UP000823388">
    <property type="component" value="Chromosome 4N"/>
</dbReference>
<feature type="region of interest" description="Disordered" evidence="1">
    <location>
        <begin position="1"/>
        <end position="61"/>
    </location>
</feature>
<accession>A0A8T0TAW4</accession>
<gene>
    <name evidence="2" type="ORF">PVAP13_4NG225022</name>
</gene>
<feature type="compositionally biased region" description="Gly residues" evidence="1">
    <location>
        <begin position="127"/>
        <end position="136"/>
    </location>
</feature>
<evidence type="ECO:0000313" key="3">
    <source>
        <dbReference type="Proteomes" id="UP000823388"/>
    </source>
</evidence>
<feature type="compositionally biased region" description="Low complexity" evidence="1">
    <location>
        <begin position="137"/>
        <end position="148"/>
    </location>
</feature>
<evidence type="ECO:0000313" key="2">
    <source>
        <dbReference type="EMBL" id="KAG2606365.1"/>
    </source>
</evidence>
<keyword evidence="3" id="KW-1185">Reference proteome</keyword>
<feature type="compositionally biased region" description="Basic residues" evidence="1">
    <location>
        <begin position="1"/>
        <end position="11"/>
    </location>
</feature>
<reference evidence="2" key="1">
    <citation type="submission" date="2020-05" db="EMBL/GenBank/DDBJ databases">
        <title>WGS assembly of Panicum virgatum.</title>
        <authorList>
            <person name="Lovell J.T."/>
            <person name="Jenkins J."/>
            <person name="Shu S."/>
            <person name="Juenger T.E."/>
            <person name="Schmutz J."/>
        </authorList>
    </citation>
    <scope>NUCLEOTIDE SEQUENCE</scope>
    <source>
        <strain evidence="2">AP13</strain>
    </source>
</reference>
<sequence>MAAGRRCRSQGRGKVGSPGICRHQVQIHGRKLGGGSGTGNAGYDRGSSKLGARGDRNEEGGGCLLVRGRRIRRAGLRINKKGEVCAPDSEEEGSDPEVENAAMEGLLPCWFPRRSLMPWRPRRGCCRGGSRGGASCRGGSTKKQQQRQTTRHLEDGTRVAGPQQGNMQSHTSICVSGEAARAERRESQQLQSKTPVATQSASQGAAIFRRRGQAGPAPPPSRLLF</sequence>